<dbReference type="GO" id="GO:0005525">
    <property type="term" value="F:GTP binding"/>
    <property type="evidence" value="ECO:0007669"/>
    <property type="project" value="UniProtKB-KW"/>
</dbReference>
<comment type="caution">
    <text evidence="6">The sequence shown here is derived from an EMBL/GenBank/DDBJ whole genome shotgun (WGS) entry which is preliminary data.</text>
</comment>
<accession>A0ABD2I449</accession>
<evidence type="ECO:0000313" key="6">
    <source>
        <dbReference type="EMBL" id="KAL3074977.1"/>
    </source>
</evidence>
<dbReference type="PANTHER" id="PTHR11588">
    <property type="entry name" value="TUBULIN"/>
    <property type="match status" value="1"/>
</dbReference>
<dbReference type="Gene3D" id="3.30.1330.20">
    <property type="entry name" value="Tubulin/FtsZ, C-terminal domain"/>
    <property type="match status" value="1"/>
</dbReference>
<evidence type="ECO:0000256" key="3">
    <source>
        <dbReference type="ARBA" id="ARBA00022741"/>
    </source>
</evidence>
<name>A0ABD2I449_HETSC</name>
<dbReference type="InterPro" id="IPR036525">
    <property type="entry name" value="Tubulin/FtsZ_GTPase_sf"/>
</dbReference>
<dbReference type="EMBL" id="JBICCN010000356">
    <property type="protein sequence ID" value="KAL3074977.1"/>
    <property type="molecule type" value="Genomic_DNA"/>
</dbReference>
<dbReference type="SMART" id="SM00864">
    <property type="entry name" value="Tubulin"/>
    <property type="match status" value="1"/>
</dbReference>
<dbReference type="Pfam" id="PF00091">
    <property type="entry name" value="Tubulin"/>
    <property type="match status" value="1"/>
</dbReference>
<proteinExistence type="inferred from homology"/>
<evidence type="ECO:0000256" key="1">
    <source>
        <dbReference type="ARBA" id="ARBA00009636"/>
    </source>
</evidence>
<evidence type="ECO:0000256" key="2">
    <source>
        <dbReference type="ARBA" id="ARBA00022701"/>
    </source>
</evidence>
<dbReference type="InterPro" id="IPR000217">
    <property type="entry name" value="Tubulin"/>
</dbReference>
<feature type="domain" description="Tubulin/FtsZ GTPase" evidence="5">
    <location>
        <begin position="48"/>
        <end position="264"/>
    </location>
</feature>
<dbReference type="AlphaFoldDB" id="A0ABD2I449"/>
<dbReference type="SUPFAM" id="SSF55307">
    <property type="entry name" value="Tubulin C-terminal domain-like"/>
    <property type="match status" value="1"/>
</dbReference>
<keyword evidence="7" id="KW-1185">Reference proteome</keyword>
<dbReference type="GO" id="GO:0005874">
    <property type="term" value="C:microtubule"/>
    <property type="evidence" value="ECO:0007669"/>
    <property type="project" value="UniProtKB-KW"/>
</dbReference>
<dbReference type="PRINTS" id="PR01161">
    <property type="entry name" value="TUBULIN"/>
</dbReference>
<dbReference type="SUPFAM" id="SSF52490">
    <property type="entry name" value="Tubulin nucleotide-binding domain-like"/>
    <property type="match status" value="1"/>
</dbReference>
<gene>
    <name evidence="6" type="ORF">niasHS_014422</name>
</gene>
<sequence length="536" mass="59769">MPSNIITVQVGQCGNQLGMAYWERMCLEHGIAKDGQLLREDQRGMDCKEIFFNENSGQKWVPRALLVDLEPRVLSDICNHEANAYSELFDMDNIYQGPTGGGAGNNWARGYYPGGHIVDDIMELMEAESERADHLEGFAMCHSILGGTGSGLGSRLLMEIKDRYPKKVIQTYSTVQPMTCNVQVAPYNIVLSLNSIMEHVDTCVLFDNDAFEHQCKEMNPLQKLRRDGTSENLANPSDKKNYEKINSMMSQVMTSLSAPIRFYSPIYTRLMQISAFLNPFPPMIFLQPAITPFVPVREEGPKRLVRFSRPKDVIANLSDPRRLISSSQALLNKLHGTSDHQHNGISTSNGNNYLLSGLIIVQSEAPVDTLGMPGSLGADAALGLAGSGIVDNYNQMRNRNQSRVKENVYKSPPWLPSTMHLTNCRLSPYMNHAQHPVTGLLLANHTQVGVTLKSMVHDFEKMWKRKANVHQYESAFNSGGAAEAGKDECEKVMGSSKENMDKLLALYREASTDNFLSSSVETLFPRTEKGPKVRKE</sequence>
<dbReference type="PRINTS" id="PR01519">
    <property type="entry name" value="EPSLNTUBULIN"/>
</dbReference>
<dbReference type="InterPro" id="IPR037103">
    <property type="entry name" value="Tubulin/FtsZ-like_C"/>
</dbReference>
<dbReference type="InterPro" id="IPR003008">
    <property type="entry name" value="Tubulin_FtsZ_GTPase"/>
</dbReference>
<organism evidence="6 7">
    <name type="scientific">Heterodera schachtii</name>
    <name type="common">Sugarbeet cyst nematode worm</name>
    <name type="synonym">Tylenchus schachtii</name>
    <dbReference type="NCBI Taxonomy" id="97005"/>
    <lineage>
        <taxon>Eukaryota</taxon>
        <taxon>Metazoa</taxon>
        <taxon>Ecdysozoa</taxon>
        <taxon>Nematoda</taxon>
        <taxon>Chromadorea</taxon>
        <taxon>Rhabditida</taxon>
        <taxon>Tylenchina</taxon>
        <taxon>Tylenchomorpha</taxon>
        <taxon>Tylenchoidea</taxon>
        <taxon>Heteroderidae</taxon>
        <taxon>Heteroderinae</taxon>
        <taxon>Heterodera</taxon>
    </lineage>
</organism>
<dbReference type="Proteomes" id="UP001620645">
    <property type="component" value="Unassembled WGS sequence"/>
</dbReference>
<comment type="similarity">
    <text evidence="1">Belongs to the tubulin family.</text>
</comment>
<keyword evidence="2" id="KW-0493">Microtubule</keyword>
<dbReference type="InterPro" id="IPR004057">
    <property type="entry name" value="Epsilon_tubulin"/>
</dbReference>
<evidence type="ECO:0000313" key="7">
    <source>
        <dbReference type="Proteomes" id="UP001620645"/>
    </source>
</evidence>
<keyword evidence="3" id="KW-0547">Nucleotide-binding</keyword>
<evidence type="ECO:0000259" key="5">
    <source>
        <dbReference type="SMART" id="SM00864"/>
    </source>
</evidence>
<dbReference type="InterPro" id="IPR008280">
    <property type="entry name" value="Tub_FtsZ_C"/>
</dbReference>
<protein>
    <recommendedName>
        <fullName evidence="5">Tubulin/FtsZ GTPase domain-containing protein</fullName>
    </recommendedName>
</protein>
<dbReference type="Gene3D" id="3.40.50.1440">
    <property type="entry name" value="Tubulin/FtsZ, GTPase domain"/>
    <property type="match status" value="1"/>
</dbReference>
<reference evidence="6 7" key="1">
    <citation type="submission" date="2024-10" db="EMBL/GenBank/DDBJ databases">
        <authorList>
            <person name="Kim D."/>
        </authorList>
    </citation>
    <scope>NUCLEOTIDE SEQUENCE [LARGE SCALE GENOMIC DNA]</scope>
    <source>
        <strain evidence="6">Taebaek</strain>
    </source>
</reference>
<keyword evidence="4" id="KW-0342">GTP-binding</keyword>
<evidence type="ECO:0000256" key="4">
    <source>
        <dbReference type="ARBA" id="ARBA00023134"/>
    </source>
</evidence>